<protein>
    <submittedName>
        <fullName evidence="2">SH3 domain-containing protein</fullName>
    </submittedName>
</protein>
<evidence type="ECO:0000313" key="2">
    <source>
        <dbReference type="EMBL" id="SDB53673.1"/>
    </source>
</evidence>
<name>A0A1G6E8E7_9GAMM</name>
<dbReference type="STRING" id="1159017.SAMN02927930_02109"/>
<dbReference type="Proteomes" id="UP000199626">
    <property type="component" value="Unassembled WGS sequence"/>
</dbReference>
<dbReference type="Pfam" id="PF08239">
    <property type="entry name" value="SH3_3"/>
    <property type="match status" value="1"/>
</dbReference>
<dbReference type="SMART" id="SM00287">
    <property type="entry name" value="SH3b"/>
    <property type="match status" value="1"/>
</dbReference>
<dbReference type="InterPro" id="IPR003646">
    <property type="entry name" value="SH3-like_bac-type"/>
</dbReference>
<proteinExistence type="predicted"/>
<dbReference type="Gene3D" id="2.30.30.40">
    <property type="entry name" value="SH3 Domains"/>
    <property type="match status" value="1"/>
</dbReference>
<dbReference type="PROSITE" id="PS51781">
    <property type="entry name" value="SH3B"/>
    <property type="match status" value="1"/>
</dbReference>
<organism evidence="2 3">
    <name type="scientific">Pseudidiomarina indica</name>
    <dbReference type="NCBI Taxonomy" id="1159017"/>
    <lineage>
        <taxon>Bacteria</taxon>
        <taxon>Pseudomonadati</taxon>
        <taxon>Pseudomonadota</taxon>
        <taxon>Gammaproteobacteria</taxon>
        <taxon>Alteromonadales</taxon>
        <taxon>Idiomarinaceae</taxon>
        <taxon>Pseudidiomarina</taxon>
    </lineage>
</organism>
<gene>
    <name evidence="2" type="ORF">SAMN02927930_02109</name>
</gene>
<feature type="domain" description="SH3b" evidence="1">
    <location>
        <begin position="196"/>
        <end position="264"/>
    </location>
</feature>
<reference evidence="3" key="1">
    <citation type="submission" date="2016-10" db="EMBL/GenBank/DDBJ databases">
        <authorList>
            <person name="Varghese N."/>
            <person name="Submissions S."/>
        </authorList>
    </citation>
    <scope>NUCLEOTIDE SEQUENCE [LARGE SCALE GENOMIC DNA]</scope>
    <source>
        <strain evidence="3">CGMCC 1.10824</strain>
    </source>
</reference>
<evidence type="ECO:0000313" key="3">
    <source>
        <dbReference type="Proteomes" id="UP000199626"/>
    </source>
</evidence>
<dbReference type="EMBL" id="FMXN01000020">
    <property type="protein sequence ID" value="SDB53673.1"/>
    <property type="molecule type" value="Genomic_DNA"/>
</dbReference>
<dbReference type="AlphaFoldDB" id="A0A1G6E8E7"/>
<keyword evidence="3" id="KW-1185">Reference proteome</keyword>
<accession>A0A1G6E8E7</accession>
<sequence length="269" mass="30536">MRVMRQLNDQSALKSMHQLQNSPAIKMIREFEESPTIRMIRELEASPAAKAMRDFQKSPAFKAIQQLQDSPALRALRAIEKSPAMEAFLSVSKQMSDGYVALTFSEAYGLIISEYENLSGDEPLDDLSVEIQKRAKSAPPGILSAEFYIQIFLALFLFYLSQLSSQESEERLLARMDDLEQTISAQITESTTNQLNKSFLVSDRSMNLRSGPSTDHEVIGSIPRNQKLVELERHRDWAKVEYFDHVANVNVTGWAHNRFLLVITPEGHE</sequence>
<evidence type="ECO:0000259" key="1">
    <source>
        <dbReference type="PROSITE" id="PS51781"/>
    </source>
</evidence>